<feature type="transmembrane region" description="Helical" evidence="1">
    <location>
        <begin position="300"/>
        <end position="319"/>
    </location>
</feature>
<feature type="transmembrane region" description="Helical" evidence="1">
    <location>
        <begin position="267"/>
        <end position="288"/>
    </location>
</feature>
<evidence type="ECO:0000313" key="2">
    <source>
        <dbReference type="EMBL" id="NEL52584.1"/>
    </source>
</evidence>
<sequence length="519" mass="54484">MATDVTARPVSAPTATPTRQARGPVLLMALVGGLVGAAGIAVAHRALIDDAYITLAYARQLAEHLHWGLIPTEESNAATSPLNVALLAAATRLVALVTGEIRPVVGLGVLTVVLSALLTGWAASLSRRLGASAGWALVVLAVVLANPFVNSSLGMEVLLTATLLVGLTRAAVHGRVAGFGVLAGLLVLTRVDLGVIVAVVFLLSPQVRRWGAVAVAAVVALPWFVFSWWHFGSAIPDSFVIKTLQGSFGEATFANGLWEQWAPQSSFAVWLAVAPALLGVLLVLGMLVAGACRRLPRERWPLVGLGLGGVAYFAAYSALGVPPYQWYYVPSTVSLGVAGVLALAAPTARWRPAGARPAPITRLIPALLTVAMVALGVSVLPGSWVDWERPTFFGNWALPQQYVAIGADVGRIVGDATVEAPPEIGTLAYACECSMVDEFSDRGRTLELVQARIDEAGTVGQALLLANFTRLDRDQAPRPAEYRLVYSYDAAPPGVPSWPVSSPATGDAVLYLEPLPTAR</sequence>
<dbReference type="Proteomes" id="UP000470470">
    <property type="component" value="Unassembled WGS sequence"/>
</dbReference>
<dbReference type="RefSeq" id="WP_152731278.1">
    <property type="nucleotide sequence ID" value="NZ_JAABOZ010000009.1"/>
</dbReference>
<comment type="caution">
    <text evidence="2">The sequence shown here is derived from an EMBL/GenBank/DDBJ whole genome shotgun (WGS) entry which is preliminary data.</text>
</comment>
<feature type="transmembrane region" description="Helical" evidence="1">
    <location>
        <begin position="325"/>
        <end position="345"/>
    </location>
</feature>
<feature type="transmembrane region" description="Helical" evidence="1">
    <location>
        <begin position="129"/>
        <end position="146"/>
    </location>
</feature>
<organism evidence="2 3">
    <name type="scientific">Goekera deserti</name>
    <dbReference type="NCBI Taxonomy" id="2497753"/>
    <lineage>
        <taxon>Bacteria</taxon>
        <taxon>Bacillati</taxon>
        <taxon>Actinomycetota</taxon>
        <taxon>Actinomycetes</taxon>
        <taxon>Geodermatophilales</taxon>
        <taxon>Geodermatophilaceae</taxon>
        <taxon>Goekera</taxon>
    </lineage>
</organism>
<feature type="transmembrane region" description="Helical" evidence="1">
    <location>
        <begin position="25"/>
        <end position="47"/>
    </location>
</feature>
<name>A0A7K3W8A8_9ACTN</name>
<reference evidence="2 3" key="1">
    <citation type="submission" date="2020-02" db="EMBL/GenBank/DDBJ databases">
        <title>The whole genome sequence of CPCC 205119.</title>
        <authorList>
            <person name="Jiang Z."/>
        </authorList>
    </citation>
    <scope>NUCLEOTIDE SEQUENCE [LARGE SCALE GENOMIC DNA]</scope>
    <source>
        <strain evidence="2 3">CPCC 205119</strain>
    </source>
</reference>
<protein>
    <recommendedName>
        <fullName evidence="4">Glycosyltransferase RgtA/B/C/D-like domain-containing protein</fullName>
    </recommendedName>
</protein>
<proteinExistence type="predicted"/>
<feature type="transmembrane region" description="Helical" evidence="1">
    <location>
        <begin position="104"/>
        <end position="123"/>
    </location>
</feature>
<dbReference type="EMBL" id="JAAGWK010000002">
    <property type="protein sequence ID" value="NEL52584.1"/>
    <property type="molecule type" value="Genomic_DNA"/>
</dbReference>
<gene>
    <name evidence="2" type="ORF">G1H19_00960</name>
</gene>
<dbReference type="AlphaFoldDB" id="A0A7K3W8A8"/>
<keyword evidence="1" id="KW-0472">Membrane</keyword>
<evidence type="ECO:0008006" key="4">
    <source>
        <dbReference type="Google" id="ProtNLM"/>
    </source>
</evidence>
<keyword evidence="3" id="KW-1185">Reference proteome</keyword>
<evidence type="ECO:0000256" key="1">
    <source>
        <dbReference type="SAM" id="Phobius"/>
    </source>
</evidence>
<feature type="transmembrane region" description="Helical" evidence="1">
    <location>
        <begin position="210"/>
        <end position="231"/>
    </location>
</feature>
<keyword evidence="1" id="KW-1133">Transmembrane helix</keyword>
<keyword evidence="1" id="KW-0812">Transmembrane</keyword>
<feature type="transmembrane region" description="Helical" evidence="1">
    <location>
        <begin position="178"/>
        <end position="203"/>
    </location>
</feature>
<feature type="transmembrane region" description="Helical" evidence="1">
    <location>
        <begin position="366"/>
        <end position="385"/>
    </location>
</feature>
<evidence type="ECO:0000313" key="3">
    <source>
        <dbReference type="Proteomes" id="UP000470470"/>
    </source>
</evidence>
<accession>A0A7K3W8A8</accession>